<comment type="caution">
    <text evidence="12">The sequence shown here is derived from an EMBL/GenBank/DDBJ whole genome shotgun (WGS) entry which is preliminary data.</text>
</comment>
<dbReference type="GO" id="GO:0032357">
    <property type="term" value="F:oxidized purine DNA binding"/>
    <property type="evidence" value="ECO:0007669"/>
    <property type="project" value="TreeGrafter"/>
</dbReference>
<dbReference type="PROSITE" id="PS00764">
    <property type="entry name" value="ENDONUCLEASE_III_1"/>
    <property type="match status" value="1"/>
</dbReference>
<sequence>MDSKPNPTTLKNAQKALLSWYALYGRHHLPWRDKLAPNRAYRVLISEIMLQQTQVKAVLEHFYFPFLECFPNLCALSAANVSEVLRAWQGLGYYSRARNLHKLAQICIDNSKTSTLTFQDINNPLPCDIHLLRKLPGIGTYTAGAIACFGFDLPVSFVDSNIKRILLRLFALHSATPSLLESKAKLILNHKESFNHNQALLDLGALVCLPKSPKCKDCPLSNLCLGKENWQDFTQSKPTKTIKQTLHFGIFIRDSNIALSKSKEKLYFGLYNFPQIPPHLMQTSQKLGILKHSYTKYQLTIEIYLCPFAALDSLSIDFANKDSLEFFMRNSLESLPLSALSLKILKFLHTKGLF</sequence>
<dbReference type="GO" id="GO:0035485">
    <property type="term" value="F:adenine/guanine mispair binding"/>
    <property type="evidence" value="ECO:0007669"/>
    <property type="project" value="TreeGrafter"/>
</dbReference>
<dbReference type="InterPro" id="IPR011257">
    <property type="entry name" value="DNA_glycosylase"/>
</dbReference>
<dbReference type="InterPro" id="IPR023170">
    <property type="entry name" value="HhH_base_excis_C"/>
</dbReference>
<evidence type="ECO:0000259" key="11">
    <source>
        <dbReference type="SMART" id="SM00478"/>
    </source>
</evidence>
<dbReference type="GO" id="GO:0046872">
    <property type="term" value="F:metal ion binding"/>
    <property type="evidence" value="ECO:0007669"/>
    <property type="project" value="UniProtKB-KW"/>
</dbReference>
<name>A0A3D8IG23_9HELI</name>
<evidence type="ECO:0000256" key="6">
    <source>
        <dbReference type="ARBA" id="ARBA00022801"/>
    </source>
</evidence>
<evidence type="ECO:0000313" key="12">
    <source>
        <dbReference type="EMBL" id="RDU63664.1"/>
    </source>
</evidence>
<dbReference type="RefSeq" id="WP_115550995.1">
    <property type="nucleotide sequence ID" value="NZ_CAQNTT010000002.1"/>
</dbReference>
<keyword evidence="7" id="KW-0408">Iron</keyword>
<evidence type="ECO:0000256" key="5">
    <source>
        <dbReference type="ARBA" id="ARBA00022763"/>
    </source>
</evidence>
<dbReference type="PROSITE" id="PS01155">
    <property type="entry name" value="ENDONUCLEASE_III_2"/>
    <property type="match status" value="1"/>
</dbReference>
<dbReference type="OrthoDB" id="9802365at2"/>
<dbReference type="GO" id="GO:0000701">
    <property type="term" value="F:purine-specific mismatch base pair DNA N-glycosylase activity"/>
    <property type="evidence" value="ECO:0007669"/>
    <property type="project" value="TreeGrafter"/>
</dbReference>
<dbReference type="CDD" id="cd00056">
    <property type="entry name" value="ENDO3c"/>
    <property type="match status" value="1"/>
</dbReference>
<evidence type="ECO:0000256" key="2">
    <source>
        <dbReference type="ARBA" id="ARBA00002933"/>
    </source>
</evidence>
<dbReference type="EMBL" id="NXLS01000002">
    <property type="protein sequence ID" value="RDU63664.1"/>
    <property type="molecule type" value="Genomic_DNA"/>
</dbReference>
<dbReference type="PANTHER" id="PTHR42944:SF1">
    <property type="entry name" value="ADENINE DNA GLYCOSYLASE"/>
    <property type="match status" value="1"/>
</dbReference>
<keyword evidence="9" id="KW-0234">DNA repair</keyword>
<keyword evidence="8" id="KW-0411">Iron-sulfur</keyword>
<accession>A0A3D8IG23</accession>
<dbReference type="GO" id="GO:0034039">
    <property type="term" value="F:8-oxo-7,8-dihydroguanine DNA N-glycosylase activity"/>
    <property type="evidence" value="ECO:0007669"/>
    <property type="project" value="TreeGrafter"/>
</dbReference>
<dbReference type="Gene3D" id="1.10.1670.10">
    <property type="entry name" value="Helix-hairpin-Helix base-excision DNA repair enzymes (C-terminal)"/>
    <property type="match status" value="1"/>
</dbReference>
<dbReference type="SUPFAM" id="SSF48150">
    <property type="entry name" value="DNA-glycosylase"/>
    <property type="match status" value="1"/>
</dbReference>
<reference evidence="12 13" key="1">
    <citation type="submission" date="2018-04" db="EMBL/GenBank/DDBJ databases">
        <title>Novel Campyloabacter and Helicobacter Species and Strains.</title>
        <authorList>
            <person name="Mannion A.J."/>
            <person name="Shen Z."/>
            <person name="Fox J.G."/>
        </authorList>
    </citation>
    <scope>NUCLEOTIDE SEQUENCE [LARGE SCALE GENOMIC DNA]</scope>
    <source>
        <strain evidence="12 13">MIT 99-5101</strain>
    </source>
</reference>
<comment type="function">
    <text evidence="2">Adenine glycosylase active on G-A mispairs. MutY also corrects error-prone DNA synthesis past GO lesions which are due to the oxidatively damaged form of guanine: 7,8-dihydro-8-oxoguanine (8-oxo-dGTP).</text>
</comment>
<comment type="similarity">
    <text evidence="3">Belongs to the Nth/MutY family.</text>
</comment>
<dbReference type="GO" id="GO:0006298">
    <property type="term" value="P:mismatch repair"/>
    <property type="evidence" value="ECO:0007669"/>
    <property type="project" value="TreeGrafter"/>
</dbReference>
<dbReference type="Gene3D" id="1.10.340.30">
    <property type="entry name" value="Hypothetical protein, domain 2"/>
    <property type="match status" value="1"/>
</dbReference>
<gene>
    <name evidence="12" type="ORF">CQA43_02215</name>
</gene>
<keyword evidence="13" id="KW-1185">Reference proteome</keyword>
<evidence type="ECO:0000313" key="13">
    <source>
        <dbReference type="Proteomes" id="UP000256650"/>
    </source>
</evidence>
<organism evidence="12 13">
    <name type="scientific">Helicobacter ganmani</name>
    <dbReference type="NCBI Taxonomy" id="60246"/>
    <lineage>
        <taxon>Bacteria</taxon>
        <taxon>Pseudomonadati</taxon>
        <taxon>Campylobacterota</taxon>
        <taxon>Epsilonproteobacteria</taxon>
        <taxon>Campylobacterales</taxon>
        <taxon>Helicobacteraceae</taxon>
        <taxon>Helicobacter</taxon>
    </lineage>
</organism>
<keyword evidence="5" id="KW-0227">DNA damage</keyword>
<evidence type="ECO:0000256" key="3">
    <source>
        <dbReference type="ARBA" id="ARBA00008343"/>
    </source>
</evidence>
<evidence type="ECO:0000256" key="4">
    <source>
        <dbReference type="ARBA" id="ARBA00022723"/>
    </source>
</evidence>
<dbReference type="InterPro" id="IPR003265">
    <property type="entry name" value="HhH-GPD_domain"/>
</dbReference>
<protein>
    <submittedName>
        <fullName evidence="12">A/G-specific adenine glycosylase</fullName>
    </submittedName>
</protein>
<comment type="cofactor">
    <cofactor evidence="1">
        <name>[4Fe-4S] cluster</name>
        <dbReference type="ChEBI" id="CHEBI:49883"/>
    </cofactor>
</comment>
<keyword evidence="10" id="KW-0326">Glycosidase</keyword>
<dbReference type="InterPro" id="IPR004036">
    <property type="entry name" value="Endonuclease-III-like_CS2"/>
</dbReference>
<dbReference type="Proteomes" id="UP000256650">
    <property type="component" value="Unassembled WGS sequence"/>
</dbReference>
<dbReference type="PANTHER" id="PTHR42944">
    <property type="entry name" value="ADENINE DNA GLYCOSYLASE"/>
    <property type="match status" value="1"/>
</dbReference>
<evidence type="ECO:0000256" key="10">
    <source>
        <dbReference type="ARBA" id="ARBA00023295"/>
    </source>
</evidence>
<dbReference type="GO" id="GO:0006284">
    <property type="term" value="P:base-excision repair"/>
    <property type="evidence" value="ECO:0007669"/>
    <property type="project" value="InterPro"/>
</dbReference>
<dbReference type="Pfam" id="PF00730">
    <property type="entry name" value="HhH-GPD"/>
    <property type="match status" value="1"/>
</dbReference>
<dbReference type="InterPro" id="IPR004035">
    <property type="entry name" value="Endouclease-III_FeS-bd_BS"/>
</dbReference>
<dbReference type="SMART" id="SM00478">
    <property type="entry name" value="ENDO3c"/>
    <property type="match status" value="1"/>
</dbReference>
<evidence type="ECO:0000256" key="7">
    <source>
        <dbReference type="ARBA" id="ARBA00023004"/>
    </source>
</evidence>
<proteinExistence type="inferred from homology"/>
<evidence type="ECO:0000256" key="1">
    <source>
        <dbReference type="ARBA" id="ARBA00001966"/>
    </source>
</evidence>
<keyword evidence="4" id="KW-0479">Metal-binding</keyword>
<evidence type="ECO:0000256" key="8">
    <source>
        <dbReference type="ARBA" id="ARBA00023014"/>
    </source>
</evidence>
<feature type="domain" description="HhH-GPD" evidence="11">
    <location>
        <begin position="49"/>
        <end position="206"/>
    </location>
</feature>
<dbReference type="AlphaFoldDB" id="A0A3D8IG23"/>
<evidence type="ECO:0000256" key="9">
    <source>
        <dbReference type="ARBA" id="ARBA00023204"/>
    </source>
</evidence>
<dbReference type="InterPro" id="IPR044298">
    <property type="entry name" value="MIG/MutY"/>
</dbReference>
<keyword evidence="6" id="KW-0378">Hydrolase</keyword>
<dbReference type="GO" id="GO:0051536">
    <property type="term" value="F:iron-sulfur cluster binding"/>
    <property type="evidence" value="ECO:0007669"/>
    <property type="project" value="UniProtKB-KW"/>
</dbReference>